<evidence type="ECO:0000256" key="3">
    <source>
        <dbReference type="SAM" id="MobiDB-lite"/>
    </source>
</evidence>
<dbReference type="Gene3D" id="4.10.240.10">
    <property type="entry name" value="Zn(2)-C6 fungal-type DNA-binding domain"/>
    <property type="match status" value="1"/>
</dbReference>
<feature type="domain" description="Zn(2)-C6 fungal-type" evidence="4">
    <location>
        <begin position="20"/>
        <end position="50"/>
    </location>
</feature>
<sequence length="677" mass="75881">MQDAPTAKRPSRARTRTENACLPCQSRKKKCDGNGSVCSKCSKRGVLCVYEQRRTRGLGKGKEYVRELEERLQRLEQLLRTQAEDARPSDKSEGNYAIQEGENLGRILLKARRKSPEMTINSNMPPPVVTPPQQVQSFWTTSSTTTSEQSQTTNRPGMMRLPYPPNIPPSYKSDTLNGGDKGPFPMKMFITPHSGAEVLRLFTFAMEEAGETYPLFTPDYVKALTDHVTDSTQDNAEDRPTQLAISSCLAAISMQWKAENSSLATLSQMMWSHFKNAFSTFPYLITKGSSVYSFHALLLMAVFLQGCAEIRVATQITAAAVRVAQMAGIPCRSQGPILAELNLRAFWTLCILDVEMTNKLMILPGIDDRRLPLRLPSCHSPEHMAGSTGDQIRILACQAGLATTRSRIHKHYLIHAHQTNTCSPDIESPDRLEAELELWRQNLPCEIRPFGISQSMPKQLPPSVILLHLQYYHSKCTLFAMRAAARDHEPEYTTSLPGDVVSARAAIRLLSAIPAEQFSCIWRMLVYPLSMVMLLLSDVFRDPKVPSAELSVLAIEEFVNYLKRLKQDLHCDVSIILEGCTKMHDIARCVVFLDHASSDARKGRSNDEELQKIFSSRTNFLPLAQRFMSEMPSFENEGAMGLAKVLGIDWAPDDAYGPFVPDFFKADYCNFGFEFTA</sequence>
<dbReference type="CDD" id="cd14653">
    <property type="entry name" value="ZIP_Gal4p-like"/>
    <property type="match status" value="1"/>
</dbReference>
<protein>
    <recommendedName>
        <fullName evidence="4">Zn(2)-C6 fungal-type domain-containing protein</fullName>
    </recommendedName>
</protein>
<dbReference type="AlphaFoldDB" id="A0A9P9J062"/>
<dbReference type="PROSITE" id="PS50048">
    <property type="entry name" value="ZN2_CY6_FUNGAL_2"/>
    <property type="match status" value="1"/>
</dbReference>
<evidence type="ECO:0000313" key="6">
    <source>
        <dbReference type="Proteomes" id="UP000717696"/>
    </source>
</evidence>
<feature type="region of interest" description="Disordered" evidence="3">
    <location>
        <begin position="140"/>
        <end position="168"/>
    </location>
</feature>
<evidence type="ECO:0000256" key="1">
    <source>
        <dbReference type="ARBA" id="ARBA00023242"/>
    </source>
</evidence>
<dbReference type="GO" id="GO:0000981">
    <property type="term" value="F:DNA-binding transcription factor activity, RNA polymerase II-specific"/>
    <property type="evidence" value="ECO:0007669"/>
    <property type="project" value="InterPro"/>
</dbReference>
<evidence type="ECO:0000313" key="5">
    <source>
        <dbReference type="EMBL" id="KAH7137345.1"/>
    </source>
</evidence>
<comment type="caution">
    <text evidence="5">The sequence shown here is derived from an EMBL/GenBank/DDBJ whole genome shotgun (WGS) entry which is preliminary data.</text>
</comment>
<dbReference type="InterPro" id="IPR001138">
    <property type="entry name" value="Zn2Cys6_DnaBD"/>
</dbReference>
<organism evidence="5 6">
    <name type="scientific">Dactylonectria estremocensis</name>
    <dbReference type="NCBI Taxonomy" id="1079267"/>
    <lineage>
        <taxon>Eukaryota</taxon>
        <taxon>Fungi</taxon>
        <taxon>Dikarya</taxon>
        <taxon>Ascomycota</taxon>
        <taxon>Pezizomycotina</taxon>
        <taxon>Sordariomycetes</taxon>
        <taxon>Hypocreomycetidae</taxon>
        <taxon>Hypocreales</taxon>
        <taxon>Nectriaceae</taxon>
        <taxon>Dactylonectria</taxon>
    </lineage>
</organism>
<feature type="compositionally biased region" description="Low complexity" evidence="3">
    <location>
        <begin position="140"/>
        <end position="153"/>
    </location>
</feature>
<gene>
    <name evidence="5" type="ORF">B0J13DRAFT_559521</name>
</gene>
<dbReference type="PANTHER" id="PTHR46910">
    <property type="entry name" value="TRANSCRIPTION FACTOR PDR1"/>
    <property type="match status" value="1"/>
</dbReference>
<dbReference type="OrthoDB" id="5096602at2759"/>
<dbReference type="SMART" id="SM00066">
    <property type="entry name" value="GAL4"/>
    <property type="match status" value="1"/>
</dbReference>
<dbReference type="EMBL" id="JAGMUU010000015">
    <property type="protein sequence ID" value="KAH7137345.1"/>
    <property type="molecule type" value="Genomic_DNA"/>
</dbReference>
<dbReference type="CDD" id="cd00067">
    <property type="entry name" value="GAL4"/>
    <property type="match status" value="1"/>
</dbReference>
<keyword evidence="1" id="KW-0539">Nucleus</keyword>
<dbReference type="CDD" id="cd12148">
    <property type="entry name" value="fungal_TF_MHR"/>
    <property type="match status" value="1"/>
</dbReference>
<evidence type="ECO:0000259" key="4">
    <source>
        <dbReference type="PROSITE" id="PS50048"/>
    </source>
</evidence>
<dbReference type="Proteomes" id="UP000717696">
    <property type="component" value="Unassembled WGS sequence"/>
</dbReference>
<keyword evidence="2" id="KW-0175">Coiled coil</keyword>
<accession>A0A9P9J062</accession>
<reference evidence="5" key="1">
    <citation type="journal article" date="2021" name="Nat. Commun.">
        <title>Genetic determinants of endophytism in the Arabidopsis root mycobiome.</title>
        <authorList>
            <person name="Mesny F."/>
            <person name="Miyauchi S."/>
            <person name="Thiergart T."/>
            <person name="Pickel B."/>
            <person name="Atanasova L."/>
            <person name="Karlsson M."/>
            <person name="Huettel B."/>
            <person name="Barry K.W."/>
            <person name="Haridas S."/>
            <person name="Chen C."/>
            <person name="Bauer D."/>
            <person name="Andreopoulos W."/>
            <person name="Pangilinan J."/>
            <person name="LaButti K."/>
            <person name="Riley R."/>
            <person name="Lipzen A."/>
            <person name="Clum A."/>
            <person name="Drula E."/>
            <person name="Henrissat B."/>
            <person name="Kohler A."/>
            <person name="Grigoriev I.V."/>
            <person name="Martin F.M."/>
            <person name="Hacquard S."/>
        </authorList>
    </citation>
    <scope>NUCLEOTIDE SEQUENCE</scope>
    <source>
        <strain evidence="5">MPI-CAGE-AT-0021</strain>
    </source>
</reference>
<dbReference type="PANTHER" id="PTHR46910:SF25">
    <property type="entry name" value="ABC-TRANSPORTER-REGULATING TRANSCRIPTION FACTOR"/>
    <property type="match status" value="1"/>
</dbReference>
<dbReference type="GO" id="GO:0008270">
    <property type="term" value="F:zinc ion binding"/>
    <property type="evidence" value="ECO:0007669"/>
    <property type="project" value="InterPro"/>
</dbReference>
<proteinExistence type="predicted"/>
<feature type="coiled-coil region" evidence="2">
    <location>
        <begin position="58"/>
        <end position="85"/>
    </location>
</feature>
<dbReference type="Pfam" id="PF00172">
    <property type="entry name" value="Zn_clus"/>
    <property type="match status" value="1"/>
</dbReference>
<dbReference type="InterPro" id="IPR050987">
    <property type="entry name" value="AtrR-like"/>
</dbReference>
<dbReference type="InterPro" id="IPR036864">
    <property type="entry name" value="Zn2-C6_fun-type_DNA-bd_sf"/>
</dbReference>
<name>A0A9P9J062_9HYPO</name>
<dbReference type="SUPFAM" id="SSF57701">
    <property type="entry name" value="Zn2/Cys6 DNA-binding domain"/>
    <property type="match status" value="1"/>
</dbReference>
<keyword evidence="6" id="KW-1185">Reference proteome</keyword>
<evidence type="ECO:0000256" key="2">
    <source>
        <dbReference type="SAM" id="Coils"/>
    </source>
</evidence>